<dbReference type="STRING" id="720554.Clocl_1684"/>
<gene>
    <name evidence="3" type="ordered locus">Clocl_1684</name>
</gene>
<keyword evidence="4" id="KW-1185">Reference proteome</keyword>
<accession>G8LSJ7</accession>
<dbReference type="OrthoDB" id="9799970at2"/>
<feature type="domain" description="Peptidase M15C" evidence="2">
    <location>
        <begin position="227"/>
        <end position="294"/>
    </location>
</feature>
<dbReference type="Proteomes" id="UP000005435">
    <property type="component" value="Chromosome"/>
</dbReference>
<reference evidence="4" key="1">
    <citation type="submission" date="2011-12" db="EMBL/GenBank/DDBJ databases">
        <title>Complete sequence of Clostridium clariflavum DSM 19732.</title>
        <authorList>
            <consortium name="US DOE Joint Genome Institute"/>
            <person name="Lucas S."/>
            <person name="Han J."/>
            <person name="Lapidus A."/>
            <person name="Cheng J.-F."/>
            <person name="Goodwin L."/>
            <person name="Pitluck S."/>
            <person name="Peters L."/>
            <person name="Teshima H."/>
            <person name="Detter J.C."/>
            <person name="Han C."/>
            <person name="Tapia R."/>
            <person name="Land M."/>
            <person name="Hauser L."/>
            <person name="Kyrpides N."/>
            <person name="Ivanova N."/>
            <person name="Pagani I."/>
            <person name="Kitzmiller T."/>
            <person name="Lynd L."/>
            <person name="Izquierdo J."/>
            <person name="Woyke T."/>
        </authorList>
    </citation>
    <scope>NUCLEOTIDE SEQUENCE [LARGE SCALE GENOMIC DNA]</scope>
    <source>
        <strain evidence="4">DSM 19732 / NBRC 101661 / EBR45</strain>
    </source>
</reference>
<name>G8LSJ7_ACECE</name>
<dbReference type="InterPro" id="IPR009045">
    <property type="entry name" value="Zn_M74/Hedgehog-like"/>
</dbReference>
<evidence type="ECO:0000313" key="3">
    <source>
        <dbReference type="EMBL" id="AEV68301.1"/>
    </source>
</evidence>
<protein>
    <recommendedName>
        <fullName evidence="2">Peptidase M15C domain-containing protein</fullName>
    </recommendedName>
</protein>
<dbReference type="eggNOG" id="COG0791">
    <property type="taxonomic scope" value="Bacteria"/>
</dbReference>
<dbReference type="AlphaFoldDB" id="G8LSJ7"/>
<evidence type="ECO:0000256" key="1">
    <source>
        <dbReference type="SAM" id="SignalP"/>
    </source>
</evidence>
<evidence type="ECO:0000313" key="4">
    <source>
        <dbReference type="Proteomes" id="UP000005435"/>
    </source>
</evidence>
<evidence type="ECO:0000259" key="2">
    <source>
        <dbReference type="Pfam" id="PF13539"/>
    </source>
</evidence>
<feature type="chain" id="PRO_5003511449" description="Peptidase M15C domain-containing protein" evidence="1">
    <location>
        <begin position="23"/>
        <end position="336"/>
    </location>
</feature>
<organism evidence="3 4">
    <name type="scientific">Acetivibrio clariflavus (strain DSM 19732 / NBRC 101661 / EBR45)</name>
    <name type="common">Clostridium clariflavum</name>
    <dbReference type="NCBI Taxonomy" id="720554"/>
    <lineage>
        <taxon>Bacteria</taxon>
        <taxon>Bacillati</taxon>
        <taxon>Bacillota</taxon>
        <taxon>Clostridia</taxon>
        <taxon>Eubacteriales</taxon>
        <taxon>Oscillospiraceae</taxon>
        <taxon>Acetivibrio</taxon>
    </lineage>
</organism>
<dbReference type="RefSeq" id="WP_014254890.1">
    <property type="nucleotide sequence ID" value="NC_016627.1"/>
</dbReference>
<dbReference type="InterPro" id="IPR039561">
    <property type="entry name" value="Peptidase_M15C"/>
</dbReference>
<dbReference type="GO" id="GO:0008233">
    <property type="term" value="F:peptidase activity"/>
    <property type="evidence" value="ECO:0007669"/>
    <property type="project" value="InterPro"/>
</dbReference>
<dbReference type="Pfam" id="PF13539">
    <property type="entry name" value="Peptidase_M15_4"/>
    <property type="match status" value="1"/>
</dbReference>
<dbReference type="PROSITE" id="PS51257">
    <property type="entry name" value="PROKAR_LIPOPROTEIN"/>
    <property type="match status" value="1"/>
</dbReference>
<reference evidence="3 4" key="2">
    <citation type="journal article" date="2012" name="Stand. Genomic Sci.">
        <title>Complete Genome Sequence of Clostridium clariflavum DSM 19732.</title>
        <authorList>
            <person name="Izquierdo J.A."/>
            <person name="Goodwin L."/>
            <person name="Davenport K.W."/>
            <person name="Teshima H."/>
            <person name="Bruce D."/>
            <person name="Detter C."/>
            <person name="Tapia R."/>
            <person name="Han S."/>
            <person name="Land M."/>
            <person name="Hauser L."/>
            <person name="Jeffries C.D."/>
            <person name="Han J."/>
            <person name="Pitluck S."/>
            <person name="Nolan M."/>
            <person name="Chen A."/>
            <person name="Huntemann M."/>
            <person name="Mavromatis K."/>
            <person name="Mikhailova N."/>
            <person name="Liolios K."/>
            <person name="Woyke T."/>
            <person name="Lynd L.R."/>
        </authorList>
    </citation>
    <scope>NUCLEOTIDE SEQUENCE [LARGE SCALE GENOMIC DNA]</scope>
    <source>
        <strain evidence="4">DSM 19732 / NBRC 101661 / EBR45</strain>
    </source>
</reference>
<dbReference type="HOGENOM" id="CLU_076855_0_0_9"/>
<dbReference type="SUPFAM" id="SSF55166">
    <property type="entry name" value="Hedgehog/DD-peptidase"/>
    <property type="match status" value="1"/>
</dbReference>
<dbReference type="EMBL" id="CP003065">
    <property type="protein sequence ID" value="AEV68301.1"/>
    <property type="molecule type" value="Genomic_DNA"/>
</dbReference>
<proteinExistence type="predicted"/>
<dbReference type="Gene3D" id="3.30.1380.10">
    <property type="match status" value="1"/>
</dbReference>
<keyword evidence="1" id="KW-0732">Signal</keyword>
<feature type="signal peptide" evidence="1">
    <location>
        <begin position="1"/>
        <end position="22"/>
    </location>
</feature>
<dbReference type="KEGG" id="ccl:Clocl_1684"/>
<sequence precursor="true">MKKVAYLFFALILLMLSGCVENKKDVLTERSESLFVTEDEKNNNYNMNYRLDSEEYDTDFTEKDIYEINMKRDLLCLIMAYPEYVSGFERGTGDEVYVVMKSGTKILYDDKIPKTYEQKLANADLQDTLEMLYPLSDISELMDENYDPGRIRCYKFLKEVYGGSRKEIEKSLKGVNMGGKVCLFNDRNNAAESLKKAVKEISTAASSNLSANIFPVNGTYNYRVIAGTNQLSPHAFGIAIDFRSDKRDYWKWASRELGQQRLNQYPRKVVKIMEDNNFIWGGKWAHFDILHFEYRPELIIKARYHVEDFERIDPWYYGFPSEDEAVKGYIETIDKI</sequence>